<evidence type="ECO:0000313" key="1">
    <source>
        <dbReference type="EMBL" id="OAX39107.1"/>
    </source>
</evidence>
<dbReference type="InParanoid" id="A0A1B7N2N2"/>
<protein>
    <recommendedName>
        <fullName evidence="3">CoA-dependent acyltransferase</fullName>
    </recommendedName>
</protein>
<accession>A0A1B7N2N2</accession>
<organism evidence="1 2">
    <name type="scientific">Rhizopogon vinicolor AM-OR11-026</name>
    <dbReference type="NCBI Taxonomy" id="1314800"/>
    <lineage>
        <taxon>Eukaryota</taxon>
        <taxon>Fungi</taxon>
        <taxon>Dikarya</taxon>
        <taxon>Basidiomycota</taxon>
        <taxon>Agaricomycotina</taxon>
        <taxon>Agaricomycetes</taxon>
        <taxon>Agaricomycetidae</taxon>
        <taxon>Boletales</taxon>
        <taxon>Suillineae</taxon>
        <taxon>Rhizopogonaceae</taxon>
        <taxon>Rhizopogon</taxon>
    </lineage>
</organism>
<evidence type="ECO:0000313" key="2">
    <source>
        <dbReference type="Proteomes" id="UP000092154"/>
    </source>
</evidence>
<dbReference type="InterPro" id="IPR023213">
    <property type="entry name" value="CAT-like_dom_sf"/>
</dbReference>
<dbReference type="Gene3D" id="3.30.559.10">
    <property type="entry name" value="Chloramphenicol acetyltransferase-like domain"/>
    <property type="match status" value="1"/>
</dbReference>
<keyword evidence="2" id="KW-1185">Reference proteome</keyword>
<feature type="non-terminal residue" evidence="1">
    <location>
        <position position="117"/>
    </location>
</feature>
<dbReference type="Proteomes" id="UP000092154">
    <property type="component" value="Unassembled WGS sequence"/>
</dbReference>
<name>A0A1B7N2N2_9AGAM</name>
<dbReference type="EMBL" id="KV448262">
    <property type="protein sequence ID" value="OAX39107.1"/>
    <property type="molecule type" value="Genomic_DNA"/>
</dbReference>
<dbReference type="OrthoDB" id="1862401at2759"/>
<dbReference type="AlphaFoldDB" id="A0A1B7N2N2"/>
<evidence type="ECO:0008006" key="3">
    <source>
        <dbReference type="Google" id="ProtNLM"/>
    </source>
</evidence>
<proteinExistence type="predicted"/>
<feature type="non-terminal residue" evidence="1">
    <location>
        <position position="1"/>
    </location>
</feature>
<reference evidence="1 2" key="1">
    <citation type="submission" date="2016-06" db="EMBL/GenBank/DDBJ databases">
        <title>Comparative genomics of the ectomycorrhizal sister species Rhizopogon vinicolor and Rhizopogon vesiculosus (Basidiomycota: Boletales) reveals a divergence of the mating type B locus.</title>
        <authorList>
            <consortium name="DOE Joint Genome Institute"/>
            <person name="Mujic A.B."/>
            <person name="Kuo A."/>
            <person name="Tritt A."/>
            <person name="Lipzen A."/>
            <person name="Chen C."/>
            <person name="Johnson J."/>
            <person name="Sharma A."/>
            <person name="Barry K."/>
            <person name="Grigoriev I.V."/>
            <person name="Spatafora J.W."/>
        </authorList>
    </citation>
    <scope>NUCLEOTIDE SEQUENCE [LARGE SCALE GENOMIC DNA]</scope>
    <source>
        <strain evidence="1 2">AM-OR11-026</strain>
    </source>
</reference>
<sequence>LTDTATPIEFEDRSHESSSSVVFGSHVIQSDLSGLLNSPTQRSALNFAAPLLRLKVVSFCDDTTIGISWNHTLGDATAFFRFTHALSKLYQGLHPIYPPPTFEKPSFPQPSECAIEE</sequence>
<gene>
    <name evidence="1" type="ORF">K503DRAFT_669229</name>
</gene>